<dbReference type="Proteomes" id="UP000676565">
    <property type="component" value="Unassembled WGS sequence"/>
</dbReference>
<evidence type="ECO:0000256" key="2">
    <source>
        <dbReference type="ARBA" id="ARBA00022723"/>
    </source>
</evidence>
<dbReference type="PROSITE" id="PS51471">
    <property type="entry name" value="FE2OG_OXY"/>
    <property type="match status" value="1"/>
</dbReference>
<feature type="domain" description="Fe2OG dioxygenase" evidence="7">
    <location>
        <begin position="84"/>
        <end position="189"/>
    </location>
</feature>
<dbReference type="RefSeq" id="WP_210654995.1">
    <property type="nucleotide sequence ID" value="NZ_JAGKQQ010000001.1"/>
</dbReference>
<proteinExistence type="predicted"/>
<comment type="cofactor">
    <cofactor evidence="1">
        <name>L-ascorbate</name>
        <dbReference type="ChEBI" id="CHEBI:38290"/>
    </cofactor>
</comment>
<sequence length="198" mass="22411">MTKTLLDDEKVFAIADFLTAEECAAFVAQSEAIGYGDALFGGEVVKSFRDNERVLLDDPALAERLFLRAQPFLPHAIGERELVGFNERFRFYRYDPGQTFKPHLDGAYYRIKQFEVSELTFMVYLNDDFTGGHTNFFSDGNSFLLFGGAPRLRVKPVRGTALVFLHRQWHEGAAVETGRKYVLRTDVMYGPGAKFGTT</sequence>
<evidence type="ECO:0000313" key="9">
    <source>
        <dbReference type="Proteomes" id="UP000676565"/>
    </source>
</evidence>
<dbReference type="PANTHER" id="PTHR10869:SF247">
    <property type="entry name" value="FE2OG DIOXYGENASE DOMAIN-CONTAINING PROTEIN"/>
    <property type="match status" value="1"/>
</dbReference>
<keyword evidence="4" id="KW-0223">Dioxygenase</keyword>
<evidence type="ECO:0000256" key="4">
    <source>
        <dbReference type="ARBA" id="ARBA00022964"/>
    </source>
</evidence>
<dbReference type="InterPro" id="IPR006620">
    <property type="entry name" value="Pro_4_hyd_alph"/>
</dbReference>
<dbReference type="EMBL" id="JAGKQQ010000001">
    <property type="protein sequence ID" value="MBP3956664.1"/>
    <property type="molecule type" value="Genomic_DNA"/>
</dbReference>
<evidence type="ECO:0000313" key="8">
    <source>
        <dbReference type="EMBL" id="MBP3956664.1"/>
    </source>
</evidence>
<comment type="caution">
    <text evidence="8">The sequence shown here is derived from an EMBL/GenBank/DDBJ whole genome shotgun (WGS) entry which is preliminary data.</text>
</comment>
<evidence type="ECO:0000256" key="3">
    <source>
        <dbReference type="ARBA" id="ARBA00022896"/>
    </source>
</evidence>
<accession>A0ABS5BSF3</accession>
<keyword evidence="5" id="KW-0560">Oxidoreductase</keyword>
<dbReference type="Gene3D" id="2.60.120.620">
    <property type="entry name" value="q2cbj1_9rhob like domain"/>
    <property type="match status" value="1"/>
</dbReference>
<dbReference type="InterPro" id="IPR044862">
    <property type="entry name" value="Pro_4_hyd_alph_FE2OG_OXY"/>
</dbReference>
<evidence type="ECO:0000256" key="6">
    <source>
        <dbReference type="ARBA" id="ARBA00023004"/>
    </source>
</evidence>
<evidence type="ECO:0000256" key="5">
    <source>
        <dbReference type="ARBA" id="ARBA00023002"/>
    </source>
</evidence>
<protein>
    <submittedName>
        <fullName evidence="8">2OG-Fe(II) oxygenase</fullName>
    </submittedName>
</protein>
<gene>
    <name evidence="8" type="ORF">J8F10_15425</name>
</gene>
<dbReference type="InterPro" id="IPR005123">
    <property type="entry name" value="Oxoglu/Fe-dep_dioxygenase_dom"/>
</dbReference>
<keyword evidence="2" id="KW-0479">Metal-binding</keyword>
<dbReference type="PANTHER" id="PTHR10869">
    <property type="entry name" value="PROLYL 4-HYDROXYLASE ALPHA SUBUNIT"/>
    <property type="match status" value="1"/>
</dbReference>
<evidence type="ECO:0000259" key="7">
    <source>
        <dbReference type="PROSITE" id="PS51471"/>
    </source>
</evidence>
<reference evidence="8 9" key="1">
    <citation type="submission" date="2021-04" db="EMBL/GenBank/DDBJ databases">
        <authorList>
            <person name="Ivanova A."/>
        </authorList>
    </citation>
    <scope>NUCLEOTIDE SEQUENCE [LARGE SCALE GENOMIC DNA]</scope>
    <source>
        <strain evidence="8 9">G18</strain>
    </source>
</reference>
<keyword evidence="9" id="KW-1185">Reference proteome</keyword>
<dbReference type="InterPro" id="IPR045054">
    <property type="entry name" value="P4HA-like"/>
</dbReference>
<keyword evidence="6" id="KW-0408">Iron</keyword>
<name>A0ABS5BSF3_9BACT</name>
<keyword evidence="3" id="KW-0847">Vitamin C</keyword>
<organism evidence="8 9">
    <name type="scientific">Gemmata palustris</name>
    <dbReference type="NCBI Taxonomy" id="2822762"/>
    <lineage>
        <taxon>Bacteria</taxon>
        <taxon>Pseudomonadati</taxon>
        <taxon>Planctomycetota</taxon>
        <taxon>Planctomycetia</taxon>
        <taxon>Gemmatales</taxon>
        <taxon>Gemmataceae</taxon>
        <taxon>Gemmata</taxon>
    </lineage>
</organism>
<evidence type="ECO:0000256" key="1">
    <source>
        <dbReference type="ARBA" id="ARBA00001961"/>
    </source>
</evidence>
<dbReference type="Pfam" id="PF13640">
    <property type="entry name" value="2OG-FeII_Oxy_3"/>
    <property type="match status" value="1"/>
</dbReference>
<dbReference type="SMART" id="SM00702">
    <property type="entry name" value="P4Hc"/>
    <property type="match status" value="1"/>
</dbReference>